<gene>
    <name evidence="6 7" type="primary">rsmH</name>
    <name evidence="7" type="ORF">ENG67_04395</name>
</gene>
<feature type="binding site" evidence="6">
    <location>
        <position position="163"/>
    </location>
    <ligand>
        <name>S-adenosyl-L-methionine</name>
        <dbReference type="ChEBI" id="CHEBI:59789"/>
    </ligand>
</feature>
<keyword evidence="5 6" id="KW-0949">S-adenosyl-L-methionine</keyword>
<comment type="function">
    <text evidence="6">Specifically methylates the N4 position of cytidine in position 1402 (C1402) of 16S rRNA.</text>
</comment>
<dbReference type="AlphaFoldDB" id="A0A7C1BH30"/>
<keyword evidence="3 6" id="KW-0489">Methyltransferase</keyword>
<feature type="binding site" evidence="6">
    <location>
        <position position="184"/>
    </location>
    <ligand>
        <name>S-adenosyl-L-methionine</name>
        <dbReference type="ChEBI" id="CHEBI:59789"/>
    </ligand>
</feature>
<evidence type="ECO:0000256" key="6">
    <source>
        <dbReference type="HAMAP-Rule" id="MF_01007"/>
    </source>
</evidence>
<dbReference type="EMBL" id="DRBW01000172">
    <property type="protein sequence ID" value="HDM90432.1"/>
    <property type="molecule type" value="Genomic_DNA"/>
</dbReference>
<accession>A0A7C1BH30</accession>
<comment type="subcellular location">
    <subcellularLocation>
        <location evidence="6">Cytoplasm</location>
    </subcellularLocation>
</comment>
<dbReference type="PANTHER" id="PTHR11265:SF0">
    <property type="entry name" value="12S RRNA N4-METHYLCYTIDINE METHYLTRANSFERASE"/>
    <property type="match status" value="1"/>
</dbReference>
<feature type="binding site" evidence="6">
    <location>
        <begin position="118"/>
        <end position="120"/>
    </location>
    <ligand>
        <name>S-adenosyl-L-methionine</name>
        <dbReference type="ChEBI" id="CHEBI:59789"/>
    </ligand>
</feature>
<dbReference type="InterPro" id="IPR023397">
    <property type="entry name" value="SAM-dep_MeTrfase_MraW_recog"/>
</dbReference>
<dbReference type="EC" id="2.1.1.199" evidence="6"/>
<keyword evidence="2 6" id="KW-0698">rRNA processing</keyword>
<dbReference type="InterPro" id="IPR002903">
    <property type="entry name" value="RsmH"/>
</dbReference>
<keyword evidence="6" id="KW-0963">Cytoplasm</keyword>
<comment type="caution">
    <text evidence="6">Lacks conserved residue(s) required for the propagation of feature annotation.</text>
</comment>
<dbReference type="InterPro" id="IPR029063">
    <property type="entry name" value="SAM-dependent_MTases_sf"/>
</dbReference>
<dbReference type="HAMAP" id="MF_01007">
    <property type="entry name" value="16SrRNA_methyltr_H"/>
    <property type="match status" value="1"/>
</dbReference>
<dbReference type="Gene3D" id="3.40.50.150">
    <property type="entry name" value="Vaccinia Virus protein VP39"/>
    <property type="match status" value="1"/>
</dbReference>
<dbReference type="GO" id="GO:0070475">
    <property type="term" value="P:rRNA base methylation"/>
    <property type="evidence" value="ECO:0007669"/>
    <property type="project" value="UniProtKB-UniRule"/>
</dbReference>
<reference evidence="7" key="1">
    <citation type="journal article" date="2020" name="mSystems">
        <title>Genome- and Community-Level Interaction Insights into Carbon Utilization and Element Cycling Functions of Hydrothermarchaeota in Hydrothermal Sediment.</title>
        <authorList>
            <person name="Zhou Z."/>
            <person name="Liu Y."/>
            <person name="Xu W."/>
            <person name="Pan J."/>
            <person name="Luo Z.H."/>
            <person name="Li M."/>
        </authorList>
    </citation>
    <scope>NUCLEOTIDE SEQUENCE [LARGE SCALE GENOMIC DNA]</scope>
    <source>
        <strain evidence="7">HyVt-237</strain>
    </source>
</reference>
<dbReference type="Pfam" id="PF01795">
    <property type="entry name" value="Methyltransf_5"/>
    <property type="match status" value="1"/>
</dbReference>
<feature type="binding site" evidence="6">
    <location>
        <position position="138"/>
    </location>
    <ligand>
        <name>S-adenosyl-L-methionine</name>
        <dbReference type="ChEBI" id="CHEBI:59789"/>
    </ligand>
</feature>
<comment type="catalytic activity">
    <reaction evidence="6">
        <text>cytidine(1402) in 16S rRNA + S-adenosyl-L-methionine = N(4)-methylcytidine(1402) in 16S rRNA + S-adenosyl-L-homocysteine + H(+)</text>
        <dbReference type="Rhea" id="RHEA:42928"/>
        <dbReference type="Rhea" id="RHEA-COMP:10286"/>
        <dbReference type="Rhea" id="RHEA-COMP:10287"/>
        <dbReference type="ChEBI" id="CHEBI:15378"/>
        <dbReference type="ChEBI" id="CHEBI:57856"/>
        <dbReference type="ChEBI" id="CHEBI:59789"/>
        <dbReference type="ChEBI" id="CHEBI:74506"/>
        <dbReference type="ChEBI" id="CHEBI:82748"/>
        <dbReference type="EC" id="2.1.1.199"/>
    </reaction>
</comment>
<evidence type="ECO:0000256" key="2">
    <source>
        <dbReference type="ARBA" id="ARBA00022552"/>
    </source>
</evidence>
<evidence type="ECO:0000256" key="4">
    <source>
        <dbReference type="ARBA" id="ARBA00022679"/>
    </source>
</evidence>
<dbReference type="SUPFAM" id="SSF81799">
    <property type="entry name" value="Putative methyltransferase TM0872, insert domain"/>
    <property type="match status" value="1"/>
</dbReference>
<comment type="similarity">
    <text evidence="1 6">Belongs to the methyltransferase superfamily. RsmH family.</text>
</comment>
<evidence type="ECO:0000256" key="1">
    <source>
        <dbReference type="ARBA" id="ARBA00010396"/>
    </source>
</evidence>
<dbReference type="GO" id="GO:0005737">
    <property type="term" value="C:cytoplasm"/>
    <property type="evidence" value="ECO:0007669"/>
    <property type="project" value="UniProtKB-SubCell"/>
</dbReference>
<organism evidence="7">
    <name type="scientific">candidate division WOR-3 bacterium</name>
    <dbReference type="NCBI Taxonomy" id="2052148"/>
    <lineage>
        <taxon>Bacteria</taxon>
        <taxon>Bacteria division WOR-3</taxon>
    </lineage>
</organism>
<dbReference type="SUPFAM" id="SSF53335">
    <property type="entry name" value="S-adenosyl-L-methionine-dependent methyltransferases"/>
    <property type="match status" value="1"/>
</dbReference>
<keyword evidence="4 6" id="KW-0808">Transferase</keyword>
<dbReference type="NCBIfam" id="TIGR00006">
    <property type="entry name" value="16S rRNA (cytosine(1402)-N(4))-methyltransferase RsmH"/>
    <property type="match status" value="1"/>
</dbReference>
<dbReference type="GO" id="GO:0071424">
    <property type="term" value="F:rRNA (cytosine-N4-)-methyltransferase activity"/>
    <property type="evidence" value="ECO:0007669"/>
    <property type="project" value="UniProtKB-UniRule"/>
</dbReference>
<dbReference type="Gene3D" id="1.10.150.170">
    <property type="entry name" value="Putative methyltransferase TM0872, insert domain"/>
    <property type="match status" value="1"/>
</dbReference>
<sequence length="397" mass="44619">MEPREIQGIYGGIGGRRGNRGVPAMRAEVIDLSEYPLFTLSMARELLPRVWEILRRGNPIKFYGSLERLQLIRFVSGMEFDSIERSDARHEPVMVQEVLRTFEPLEGKVLIDATCGLGGHTKALSEGVGPRGLVLAIEKDPESLQRAKEKIDSANVLFYRGSFAEMKEAVKELGIGPVDGVLFDLGLSSFLLEGSGRGFSFRRDEPLDMRFDPSSGRPASYYINKLRVEELESVIRLLGEERFARRIARAIREERDAAPLERTADLNRAIERAVRRQHLLKAKMRVYQAFRILVNDELATLKEGLLQALQVLKQGGIIAVISYHSLEDRIVKTLSKLPGVEALYKKPLVPSDEEIVRNRRARSARLRAIKKVGDIDEALFDRIVGAVVPSPLPRPAE</sequence>
<evidence type="ECO:0000313" key="7">
    <source>
        <dbReference type="EMBL" id="HDM90432.1"/>
    </source>
</evidence>
<dbReference type="Proteomes" id="UP000885931">
    <property type="component" value="Unassembled WGS sequence"/>
</dbReference>
<protein>
    <recommendedName>
        <fullName evidence="6">Ribosomal RNA small subunit methyltransferase H</fullName>
        <ecNumber evidence="6">2.1.1.199</ecNumber>
    </recommendedName>
    <alternativeName>
        <fullName evidence="6">16S rRNA m(4)C1402 methyltransferase</fullName>
    </alternativeName>
    <alternativeName>
        <fullName evidence="6">rRNA (cytosine-N(4)-)-methyltransferase RsmH</fullName>
    </alternativeName>
</protein>
<name>A0A7C1BH30_UNCW3</name>
<evidence type="ECO:0000256" key="3">
    <source>
        <dbReference type="ARBA" id="ARBA00022603"/>
    </source>
</evidence>
<proteinExistence type="inferred from homology"/>
<comment type="caution">
    <text evidence="7">The sequence shown here is derived from an EMBL/GenBank/DDBJ whole genome shotgun (WGS) entry which is preliminary data.</text>
</comment>
<dbReference type="PANTHER" id="PTHR11265">
    <property type="entry name" value="S-ADENOSYL-METHYLTRANSFERASE MRAW"/>
    <property type="match status" value="1"/>
</dbReference>
<evidence type="ECO:0000256" key="5">
    <source>
        <dbReference type="ARBA" id="ARBA00022691"/>
    </source>
</evidence>